<keyword evidence="2" id="KW-1185">Reference proteome</keyword>
<reference evidence="2" key="1">
    <citation type="submission" date="2017-11" db="EMBL/GenBank/DDBJ databases">
        <authorList>
            <person name="Zhu W."/>
        </authorList>
    </citation>
    <scope>NUCLEOTIDE SEQUENCE [LARGE SCALE GENOMIC DNA]</scope>
    <source>
        <strain evidence="2">160</strain>
    </source>
</reference>
<dbReference type="OrthoDB" id="1748925at2"/>
<dbReference type="RefSeq" id="WP_114918253.1">
    <property type="nucleotide sequence ID" value="NZ_CP024848.1"/>
</dbReference>
<dbReference type="KEGG" id="ocn:CUC15_19450"/>
<name>A0A345PLT9_9BACI</name>
<dbReference type="AlphaFoldDB" id="A0A345PLT9"/>
<proteinExistence type="predicted"/>
<protein>
    <submittedName>
        <fullName evidence="1">Uncharacterized protein</fullName>
    </submittedName>
</protein>
<dbReference type="EMBL" id="CP024848">
    <property type="protein sequence ID" value="AXI10969.1"/>
    <property type="molecule type" value="Genomic_DNA"/>
</dbReference>
<evidence type="ECO:0000313" key="2">
    <source>
        <dbReference type="Proteomes" id="UP000253908"/>
    </source>
</evidence>
<organism evidence="1 2">
    <name type="scientific">Oceanobacillus zhaokaii</name>
    <dbReference type="NCBI Taxonomy" id="2052660"/>
    <lineage>
        <taxon>Bacteria</taxon>
        <taxon>Bacillati</taxon>
        <taxon>Bacillota</taxon>
        <taxon>Bacilli</taxon>
        <taxon>Bacillales</taxon>
        <taxon>Bacillaceae</taxon>
        <taxon>Oceanobacillus</taxon>
    </lineage>
</organism>
<sequence length="282" mass="32674">MIYRKDANFPYPVLSNTSHSYAVNFFDLDVNVSENADDYHFDFSYEIDSEFMIEKLDRRKAQLILIIQSKDNKFYKLEPGQRTVKIHKSRISLNKRTSIQLHIQAMEDINFADNNDLSEFYIQFREELKVPKFSLLGYSNVIIFDGSITKPFELFEKKVDENLKSDIKVELGQETIIIHYKSPEFQFNHLPKSNVLNNPYIYAGLSKALQAFIINNSKDGDVDLESMDEPDGSLDLKLYNLMKTKKVTELNMDNIDEVIYMISDRIIERYTAALGGLVTDGS</sequence>
<gene>
    <name evidence="1" type="ORF">CUC15_19450</name>
</gene>
<dbReference type="Proteomes" id="UP000253908">
    <property type="component" value="Chromosome"/>
</dbReference>
<accession>A0A345PLT9</accession>
<evidence type="ECO:0000313" key="1">
    <source>
        <dbReference type="EMBL" id="AXI10969.1"/>
    </source>
</evidence>